<feature type="compositionally biased region" description="Basic and acidic residues" evidence="1">
    <location>
        <begin position="47"/>
        <end position="66"/>
    </location>
</feature>
<gene>
    <name evidence="2" type="ORF">PHAMO_270031</name>
</gene>
<sequence>MIKIQRHKVDGVSSGKLDEELSGFSGLRFPFGATSNEDMGMSGTEAICRDHRRGVLRDPNNRSDAE</sequence>
<organism evidence="2 3">
    <name type="scientific">Magnetospirillum molischianum DSM 120</name>
    <dbReference type="NCBI Taxonomy" id="1150626"/>
    <lineage>
        <taxon>Bacteria</taxon>
        <taxon>Pseudomonadati</taxon>
        <taxon>Pseudomonadota</taxon>
        <taxon>Alphaproteobacteria</taxon>
        <taxon>Rhodospirillales</taxon>
        <taxon>Rhodospirillaceae</taxon>
        <taxon>Magnetospirillum</taxon>
    </lineage>
</organism>
<evidence type="ECO:0000313" key="2">
    <source>
        <dbReference type="EMBL" id="CCG41190.1"/>
    </source>
</evidence>
<dbReference type="Proteomes" id="UP000004169">
    <property type="component" value="Unassembled WGS sequence"/>
</dbReference>
<dbReference type="AlphaFoldDB" id="H8FS52"/>
<comment type="caution">
    <text evidence="2">The sequence shown here is derived from an EMBL/GenBank/DDBJ whole genome shotgun (WGS) entry which is preliminary data.</text>
</comment>
<accession>H8FS52</accession>
<feature type="region of interest" description="Disordered" evidence="1">
    <location>
        <begin position="46"/>
        <end position="66"/>
    </location>
</feature>
<name>H8FS52_MAGML</name>
<evidence type="ECO:0000313" key="3">
    <source>
        <dbReference type="Proteomes" id="UP000004169"/>
    </source>
</evidence>
<proteinExistence type="predicted"/>
<dbReference type="EMBL" id="CAHP01000020">
    <property type="protein sequence ID" value="CCG41190.1"/>
    <property type="molecule type" value="Genomic_DNA"/>
</dbReference>
<dbReference type="STRING" id="1150626.PHAMO_270031"/>
<evidence type="ECO:0000256" key="1">
    <source>
        <dbReference type="SAM" id="MobiDB-lite"/>
    </source>
</evidence>
<keyword evidence="3" id="KW-1185">Reference proteome</keyword>
<reference evidence="2 3" key="1">
    <citation type="journal article" date="2012" name="J. Bacteriol.">
        <title>Draft Genome Sequence of the Purple Photosynthetic Bacterium Phaeospirillum molischianum DSM120, a Particularly Versatile Bacterium.</title>
        <authorList>
            <person name="Duquesne K."/>
            <person name="Prima V."/>
            <person name="Ji B."/>
            <person name="Rouy Z."/>
            <person name="Medigue C."/>
            <person name="Talla E."/>
            <person name="Sturgis J.N."/>
        </authorList>
    </citation>
    <scope>NUCLEOTIDE SEQUENCE [LARGE SCALE GENOMIC DNA]</scope>
    <source>
        <strain evidence="3">DSM120</strain>
    </source>
</reference>
<protein>
    <submittedName>
        <fullName evidence="2">Uncharacterized protein</fullName>
    </submittedName>
</protein>